<keyword evidence="1" id="KW-0732">Signal</keyword>
<dbReference type="Proteomes" id="UP001371305">
    <property type="component" value="Unassembled WGS sequence"/>
</dbReference>
<dbReference type="SUPFAM" id="SSF48435">
    <property type="entry name" value="Bacterial muramidases"/>
    <property type="match status" value="1"/>
</dbReference>
<organism evidence="3 4">
    <name type="scientific">Luteolibacter soli</name>
    <dbReference type="NCBI Taxonomy" id="3135280"/>
    <lineage>
        <taxon>Bacteria</taxon>
        <taxon>Pseudomonadati</taxon>
        <taxon>Verrucomicrobiota</taxon>
        <taxon>Verrucomicrobiia</taxon>
        <taxon>Verrucomicrobiales</taxon>
        <taxon>Verrucomicrobiaceae</taxon>
        <taxon>Luteolibacter</taxon>
    </lineage>
</organism>
<feature type="compositionally biased region" description="Polar residues" evidence="2">
    <location>
        <begin position="56"/>
        <end position="68"/>
    </location>
</feature>
<dbReference type="EMBL" id="JBBUKT010000001">
    <property type="protein sequence ID" value="MEK7949524.1"/>
    <property type="molecule type" value="Genomic_DNA"/>
</dbReference>
<evidence type="ECO:0000256" key="1">
    <source>
        <dbReference type="ARBA" id="ARBA00022729"/>
    </source>
</evidence>
<dbReference type="RefSeq" id="WP_341402942.1">
    <property type="nucleotide sequence ID" value="NZ_JBBUKT010000001.1"/>
</dbReference>
<evidence type="ECO:0000256" key="2">
    <source>
        <dbReference type="SAM" id="MobiDB-lite"/>
    </source>
</evidence>
<gene>
    <name evidence="3" type="ORF">WKV53_03405</name>
</gene>
<protein>
    <submittedName>
        <fullName evidence="3">Uncharacterized protein</fullName>
    </submittedName>
</protein>
<evidence type="ECO:0000313" key="3">
    <source>
        <dbReference type="EMBL" id="MEK7949524.1"/>
    </source>
</evidence>
<sequence>MKAAASAKKPIAWVTGLALVAGLALLLRPRNDGRADSTPPSTKSPAISFPARNSERPSTTPREASKRTSLTVDELVAIYEKEGADAALAAAKGLTGPDRDSQVVFILTYLARIDPEWVAKALAESGLSTTHQGFIVSAVMEHWKDGEKALAWASGFTGDLRKSAVGMALRILVRTDPEKALAYVDAMPDSGNRSQALTDLFASWGEHDPKAALAHLDHLSPDERVRTTELIAGAWARKSPREVIAWIGTVQDKATSDRLLQEVALNWSSVALDDAKAWIATLPDSLKAGILESIAERERNTIRCGDESTQPPPDQGWKNKPVAEMTETDLRNWGFQDPTGAKTYLERATGETDLSELATAVAAGMTAKETPAAIFEWAQSLDAKTGGNAALRLAIISWASTKPAEAADAIDQAAPERRLPLATALAETWSRNDPAAAAAWAASYPGNDQKTLVREVIQQWAGSEPREAYAWLATLPAGGSRDEGISYMLIRESSSDPASLVPWIELLSTPELQKEKRAVLDQDLKRAHGE</sequence>
<name>A0ABU9AP82_9BACT</name>
<comment type="caution">
    <text evidence="3">The sequence shown here is derived from an EMBL/GenBank/DDBJ whole genome shotgun (WGS) entry which is preliminary data.</text>
</comment>
<feature type="region of interest" description="Disordered" evidence="2">
    <location>
        <begin position="30"/>
        <end position="68"/>
    </location>
</feature>
<reference evidence="3 4" key="1">
    <citation type="submission" date="2024-04" db="EMBL/GenBank/DDBJ databases">
        <title>Luteolibacter sp. isolated from soil.</title>
        <authorList>
            <person name="An J."/>
        </authorList>
    </citation>
    <scope>NUCLEOTIDE SEQUENCE [LARGE SCALE GENOMIC DNA]</scope>
    <source>
        <strain evidence="3 4">Y139</strain>
    </source>
</reference>
<dbReference type="InterPro" id="IPR008939">
    <property type="entry name" value="Lytic_TGlycosylase_superhlx_U"/>
</dbReference>
<keyword evidence="4" id="KW-1185">Reference proteome</keyword>
<accession>A0ABU9AP82</accession>
<evidence type="ECO:0000313" key="4">
    <source>
        <dbReference type="Proteomes" id="UP001371305"/>
    </source>
</evidence>
<proteinExistence type="predicted"/>